<dbReference type="AlphaFoldDB" id="A0AAW1A4X9"/>
<sequence length="175" mass="20874">MVKLLIGSRLKGNALEWLHSKPEYVSMPLDELLGNLREMFYHPENVLVARRKFEARVWNREEPFSEYLHEKVILGNRVPINEFEIIEYIIEGIPDPALRDLARAQRIKTKKDLLESFERITLRGPNMTPSRFQPRKTEEPEERTDERGAEERVLMLQLRRIRPCNRELSIEERRP</sequence>
<proteinExistence type="predicted"/>
<comment type="caution">
    <text evidence="2">The sequence shown here is derived from an EMBL/GenBank/DDBJ whole genome shotgun (WGS) entry which is preliminary data.</text>
</comment>
<dbReference type="Proteomes" id="UP001432146">
    <property type="component" value="Unassembled WGS sequence"/>
</dbReference>
<organism evidence="2 3">
    <name type="scientific">Tetragonisca angustula</name>
    <dbReference type="NCBI Taxonomy" id="166442"/>
    <lineage>
        <taxon>Eukaryota</taxon>
        <taxon>Metazoa</taxon>
        <taxon>Ecdysozoa</taxon>
        <taxon>Arthropoda</taxon>
        <taxon>Hexapoda</taxon>
        <taxon>Insecta</taxon>
        <taxon>Pterygota</taxon>
        <taxon>Neoptera</taxon>
        <taxon>Endopterygota</taxon>
        <taxon>Hymenoptera</taxon>
        <taxon>Apocrita</taxon>
        <taxon>Aculeata</taxon>
        <taxon>Apoidea</taxon>
        <taxon>Anthophila</taxon>
        <taxon>Apidae</taxon>
        <taxon>Tetragonisca</taxon>
    </lineage>
</organism>
<evidence type="ECO:0008006" key="4">
    <source>
        <dbReference type="Google" id="ProtNLM"/>
    </source>
</evidence>
<reference evidence="2 3" key="1">
    <citation type="submission" date="2024-05" db="EMBL/GenBank/DDBJ databases">
        <title>The nuclear and mitochondrial genome assemblies of Tetragonisca angustula (Apidae: Meliponini), a tiny yet remarkable pollinator in the Neotropics.</title>
        <authorList>
            <person name="Ferrari R."/>
            <person name="Ricardo P.C."/>
            <person name="Dias F.C."/>
            <person name="Araujo N.S."/>
            <person name="Soares D.O."/>
            <person name="Zhou Q.-S."/>
            <person name="Zhu C.-D."/>
            <person name="Coutinho L."/>
            <person name="Airas M.C."/>
            <person name="Batista T.M."/>
        </authorList>
    </citation>
    <scope>NUCLEOTIDE SEQUENCE [LARGE SCALE GENOMIC DNA]</scope>
    <source>
        <strain evidence="2">ASF017062</strain>
        <tissue evidence="2">Abdomen</tissue>
    </source>
</reference>
<evidence type="ECO:0000313" key="3">
    <source>
        <dbReference type="Proteomes" id="UP001432146"/>
    </source>
</evidence>
<name>A0AAW1A4X9_9HYME</name>
<accession>A0AAW1A4X9</accession>
<evidence type="ECO:0000256" key="1">
    <source>
        <dbReference type="SAM" id="MobiDB-lite"/>
    </source>
</evidence>
<dbReference type="EMBL" id="JAWNGG020000065">
    <property type="protein sequence ID" value="KAK9304212.1"/>
    <property type="molecule type" value="Genomic_DNA"/>
</dbReference>
<evidence type="ECO:0000313" key="2">
    <source>
        <dbReference type="EMBL" id="KAK9304212.1"/>
    </source>
</evidence>
<protein>
    <recommendedName>
        <fullName evidence="4">Retrotransposon gag domain-containing protein</fullName>
    </recommendedName>
</protein>
<gene>
    <name evidence="2" type="ORF">QLX08_004372</name>
</gene>
<keyword evidence="3" id="KW-1185">Reference proteome</keyword>
<feature type="region of interest" description="Disordered" evidence="1">
    <location>
        <begin position="124"/>
        <end position="149"/>
    </location>
</feature>